<dbReference type="GO" id="GO:0019062">
    <property type="term" value="P:virion attachment to host cell"/>
    <property type="evidence" value="ECO:0007669"/>
    <property type="project" value="UniProtKB-KW"/>
</dbReference>
<evidence type="ECO:0000256" key="11">
    <source>
        <dbReference type="ARBA" id="ARBA00022870"/>
    </source>
</evidence>
<keyword evidence="14" id="KW-0325">Glycoprotein</keyword>
<evidence type="ECO:0000259" key="21">
    <source>
        <dbReference type="Pfam" id="PF20726"/>
    </source>
</evidence>
<reference evidence="22" key="1">
    <citation type="journal article" date="2016" name="Viruses">
        <title>Genomic Characterization of the Genus Nairovirus (Family Bunyaviridae).</title>
        <authorList>
            <person name="Kuhn J.H."/>
            <person name="Wiley M.R."/>
            <person name="Rodriguez S.E."/>
            <person name="Bao Y."/>
            <person name="Prieto K."/>
            <person name="Travassos da Rosa A.P."/>
            <person name="Guzman H."/>
            <person name="Savji N."/>
            <person name="Ladner J.T."/>
            <person name="Tesh R.B."/>
            <person name="Wada J."/>
            <person name="Jahrling P.B."/>
            <person name="Bente D.A."/>
            <person name="Palacios G."/>
        </authorList>
    </citation>
    <scope>NUCLEOTIDE SEQUENCE</scope>
    <source>
        <strain evidence="22">CalfAr846</strain>
    </source>
</reference>
<evidence type="ECO:0000259" key="19">
    <source>
        <dbReference type="Pfam" id="PF01561"/>
    </source>
</evidence>
<evidence type="ECO:0000256" key="12">
    <source>
        <dbReference type="ARBA" id="ARBA00023136"/>
    </source>
</evidence>
<keyword evidence="16" id="KW-1160">Virus entry into host cell</keyword>
<feature type="domain" description="Structural glycoprotein Gn nairovirus" evidence="21">
    <location>
        <begin position="382"/>
        <end position="700"/>
    </location>
</feature>
<evidence type="ECO:0000256" key="5">
    <source>
        <dbReference type="ARBA" id="ARBA00022510"/>
    </source>
</evidence>
<evidence type="ECO:0000256" key="14">
    <source>
        <dbReference type="ARBA" id="ARBA00023180"/>
    </source>
</evidence>
<feature type="domain" description="Glycoprotein Gc C-terminal bunyavirales" evidence="20">
    <location>
        <begin position="1113"/>
        <end position="1325"/>
    </location>
</feature>
<keyword evidence="13" id="KW-1015">Disulfide bond</keyword>
<organism evidence="22">
    <name type="scientific">Farallon virus</name>
    <dbReference type="NCBI Taxonomy" id="248053"/>
    <lineage>
        <taxon>Viruses</taxon>
        <taxon>Riboviria</taxon>
        <taxon>Orthornavirae</taxon>
        <taxon>Negarnaviricota</taxon>
        <taxon>Polyploviricotina</taxon>
        <taxon>Bunyaviricetes</taxon>
        <taxon>Hareavirales</taxon>
        <taxon>Nairoviridae</taxon>
        <taxon>Orthonairovirus</taxon>
        <taxon>Orthonairovirus bushkeyense</taxon>
    </lineage>
</organism>
<keyword evidence="11" id="KW-1043">Host membrane</keyword>
<dbReference type="GO" id="GO:0046718">
    <property type="term" value="P:symbiont entry into host cell"/>
    <property type="evidence" value="ECO:0007669"/>
    <property type="project" value="UniProtKB-KW"/>
</dbReference>
<dbReference type="EMBL" id="KU925462">
    <property type="protein sequence ID" value="AMT75399.1"/>
    <property type="molecule type" value="Viral_cRNA"/>
</dbReference>
<evidence type="ECO:0000313" key="22">
    <source>
        <dbReference type="EMBL" id="AMT75399.1"/>
    </source>
</evidence>
<evidence type="ECO:0000259" key="20">
    <source>
        <dbReference type="Pfam" id="PF20682"/>
    </source>
</evidence>
<keyword evidence="10" id="KW-0946">Virion</keyword>
<feature type="transmembrane region" description="Helical" evidence="18">
    <location>
        <begin position="1294"/>
        <end position="1319"/>
    </location>
</feature>
<dbReference type="GO" id="GO:0044178">
    <property type="term" value="C:host cell Golgi membrane"/>
    <property type="evidence" value="ECO:0007669"/>
    <property type="project" value="UniProtKB-SubCell"/>
</dbReference>
<keyword evidence="12 18" id="KW-0472">Membrane</keyword>
<protein>
    <recommendedName>
        <fullName evidence="17">M polyprotein</fullName>
    </recommendedName>
</protein>
<evidence type="ECO:0000256" key="6">
    <source>
        <dbReference type="ARBA" id="ARBA00022581"/>
    </source>
</evidence>
<dbReference type="GO" id="GO:0044167">
    <property type="term" value="C:host cell endoplasmic reticulum membrane"/>
    <property type="evidence" value="ECO:0007669"/>
    <property type="project" value="UniProtKB-SubCell"/>
</dbReference>
<keyword evidence="9" id="KW-1040">Host Golgi apparatus</keyword>
<comment type="subcellular location">
    <subcellularLocation>
        <location evidence="1">Host Golgi apparatus membrane</location>
        <topology evidence="1">Single-pass type I membrane protein</topology>
    </subcellularLocation>
    <subcellularLocation>
        <location evidence="3">Host endoplasmic reticulum membrane</location>
        <topology evidence="3">Single-pass type I membrane protein</topology>
    </subcellularLocation>
    <subcellularLocation>
        <location evidence="2">Virion membrane</location>
        <topology evidence="2">Single-pass membrane protein</topology>
    </subcellularLocation>
</comment>
<dbReference type="InterPro" id="IPR048801">
    <property type="entry name" value="Gn_nairovirus"/>
</dbReference>
<evidence type="ECO:0000256" key="15">
    <source>
        <dbReference type="ARBA" id="ARBA00023184"/>
    </source>
</evidence>
<dbReference type="Pfam" id="PF01561">
    <property type="entry name" value="Hanta_Gc_N"/>
    <property type="match status" value="1"/>
</dbReference>
<dbReference type="RefSeq" id="YP_010229113.1">
    <property type="nucleotide sequence ID" value="NC_034494.1"/>
</dbReference>
<evidence type="ECO:0000256" key="7">
    <source>
        <dbReference type="ARBA" id="ARBA00022595"/>
    </source>
</evidence>
<evidence type="ECO:0000256" key="17">
    <source>
        <dbReference type="ARBA" id="ARBA00031199"/>
    </source>
</evidence>
<dbReference type="InterPro" id="IPR048791">
    <property type="entry name" value="Gc_C_bunya"/>
</dbReference>
<evidence type="ECO:0000256" key="4">
    <source>
        <dbReference type="ARBA" id="ARBA00022506"/>
    </source>
</evidence>
<dbReference type="Pfam" id="PF20682">
    <property type="entry name" value="Hanta_Gc_C"/>
    <property type="match status" value="1"/>
</dbReference>
<evidence type="ECO:0000256" key="16">
    <source>
        <dbReference type="ARBA" id="ARBA00023296"/>
    </source>
</evidence>
<dbReference type="InterPro" id="IPR002532">
    <property type="entry name" value="Hanta_Gc_N"/>
</dbReference>
<proteinExistence type="predicted"/>
<keyword evidence="7" id="KW-1162">Viral penetration into host cytoplasm</keyword>
<dbReference type="GO" id="GO:0055036">
    <property type="term" value="C:virion membrane"/>
    <property type="evidence" value="ECO:0007669"/>
    <property type="project" value="UniProtKB-SubCell"/>
</dbReference>
<dbReference type="GeneID" id="69042405"/>
<evidence type="ECO:0000256" key="2">
    <source>
        <dbReference type="ARBA" id="ARBA00004381"/>
    </source>
</evidence>
<evidence type="ECO:0000256" key="1">
    <source>
        <dbReference type="ARBA" id="ARBA00004244"/>
    </source>
</evidence>
<sequence>MKGTLVFGTTMCLIVVTFYMLLWLSAQPVTAYGTYYTPGNWRDNHGLSVNSYDDYIFSNFLDQVGATSTGVHGGTQKLVPLENRTLVVTIENAENITSKLAPLQTRLVQSFLSTQNDSLSSTLQDLIKKFTLTTYNSLFETEVDELDKLLAQEDTYSFIPRSNISGNLVSIRITTNRTSKMVIKPTLGALQAKGTDEYLVCTENSWEESVEDVYPTVYAQRNCQTIGACCRGKEHNMDAEDLNFVNLYTTSPKGSEYIFINYHTSHLSFYVSNCELVIDVAGCVLHTYLAEKTNYQMMAGNVTFPVAHVIIPKVEKNRECVLTLCGITKGERVPGVGWKMVEHVVHVHPFWNEKRRESQSISRRKLLSMDPVAVQGYKWPMRCNTKNQMIPFKRSMLHHHLRSVAGRKIVYCNSSIITDQPLSSLHGCYQVADKRSYFQCPGLAANAKSQKEKVNCTVEQAIQRCEKAYCLQLRMNGTGLVTVKGRNWSKTQRCDNKCLISLEKKEDVQIVCPDGTVHKLIQNTVDINCPFKEKFGGVTLYICRATNRPRLFYFWVLWIILGFPMLFLVFSVSRFLTLLSSKVVICFKRKLDRKKGKCMHCGCYVNSVYEWQRHYECKVGECPFCRKRYSVLGLQQHAPTCLDMKSVITKDEDIVNEILLPKPLLLLGTILSKARKGTSKFMWIIVMITVLIFLVQPVNSIENVHLQPGEWEEEINEVSICTDDCIFLEDHCVCPGKEHKRYKRELLSERMKDVSALYQADVQAPWGNVHIDGTFKPKYSEKSIKMSWSSAEYDELGKLKLNGRAEALLKLEPKSGVTFELSSEKSLEKRMLTINLIDFTQVYKTRFEYITGDRKLGNWMHGTCSGDCPNKCGCDTPTCLNTKWINSRNWHCNPTWCWRMDAGCTCCGTDVVEPFDKYLLSKWKLEYSGTAYIACVEFSKDKRTCDVIADGTVFEHGPYKIQLSDVENIQTKLPEEVALSHTILSDGTFDLLSVKEVLSSENLCKLESCAHGGAGDFQIFDLRSITGNNIDNEHFLAPKAELKKLKHSWMSWNGVVQRYTCSVGHWPECGTSGVVEKNSDAFRNLLTVSENYTNDFYFHALHTSLGASVPTLDIEGRPHKGGGSIQVMVEVDGLILEPKEAIISRLDLSLHQCTGCFGCVTGVLCTGTVLIEGVEDINLHLRTRTEHFEISHASFPVHTHNVTYFEIRGFSPIKLNRICLEVEEGKNCKSCPQPVTSCTNADLAPPKEIVLEHRSTLKATQIDKCGSGFSCWLSGVGSFFKGISGFLGNFFGSYLTSIITFLLLIAGIAALIFLGPRVLCCLKFFKKGRAVLHMGQKEIQNEGILGLSKAFLSNKDLDPDDMRILLRKSKLN</sequence>
<keyword evidence="6" id="KW-0945">Host-virus interaction</keyword>
<keyword evidence="5" id="KW-1170">Fusion of virus membrane with host endosomal membrane</keyword>
<keyword evidence="15" id="KW-1038">Host endoplasmic reticulum</keyword>
<keyword evidence="8" id="KW-1161">Viral attachment to host cell</keyword>
<evidence type="ECO:0000256" key="10">
    <source>
        <dbReference type="ARBA" id="ARBA00022844"/>
    </source>
</evidence>
<feature type="transmembrane region" description="Helical" evidence="18">
    <location>
        <begin position="552"/>
        <end position="572"/>
    </location>
</feature>
<evidence type="ECO:0000256" key="9">
    <source>
        <dbReference type="ARBA" id="ARBA00022812"/>
    </source>
</evidence>
<keyword evidence="4" id="KW-1168">Fusion of virus membrane with host membrane</keyword>
<keyword evidence="18" id="KW-0812">Transmembrane</keyword>
<name>A0A191KW94_9VIRU</name>
<accession>A0A191KW94</accession>
<evidence type="ECO:0000256" key="8">
    <source>
        <dbReference type="ARBA" id="ARBA00022804"/>
    </source>
</evidence>
<dbReference type="KEGG" id="vg:69042405"/>
<evidence type="ECO:0000256" key="18">
    <source>
        <dbReference type="SAM" id="Phobius"/>
    </source>
</evidence>
<keyword evidence="18" id="KW-1133">Transmembrane helix</keyword>
<evidence type="ECO:0000256" key="3">
    <source>
        <dbReference type="ARBA" id="ARBA00004482"/>
    </source>
</evidence>
<dbReference type="GO" id="GO:0039654">
    <property type="term" value="P:fusion of virus membrane with host endosome membrane"/>
    <property type="evidence" value="ECO:0007669"/>
    <property type="project" value="UniProtKB-KW"/>
</dbReference>
<dbReference type="Pfam" id="PF20726">
    <property type="entry name" value="Nairovirus_Gn"/>
    <property type="match status" value="1"/>
</dbReference>
<feature type="transmembrane region" description="Helical" evidence="18">
    <location>
        <begin position="681"/>
        <end position="698"/>
    </location>
</feature>
<evidence type="ECO:0000256" key="13">
    <source>
        <dbReference type="ARBA" id="ARBA00023157"/>
    </source>
</evidence>
<feature type="domain" description="Hantavirus glycoprotein Gc N-terminal" evidence="19">
    <location>
        <begin position="780"/>
        <end position="1101"/>
    </location>
</feature>